<dbReference type="InterPro" id="IPR000182">
    <property type="entry name" value="GNAT_dom"/>
</dbReference>
<name>A0A1I3UQ46_9GAMM</name>
<dbReference type="InterPro" id="IPR006464">
    <property type="entry name" value="AcTrfase_RimI/Ard1"/>
</dbReference>
<dbReference type="Proteomes" id="UP000199445">
    <property type="component" value="Unassembled WGS sequence"/>
</dbReference>
<dbReference type="GO" id="GO:0005737">
    <property type="term" value="C:cytoplasm"/>
    <property type="evidence" value="ECO:0007669"/>
    <property type="project" value="UniProtKB-SubCell"/>
</dbReference>
<keyword evidence="4 5" id="KW-0012">Acyltransferase</keyword>
<keyword evidence="7" id="KW-0687">Ribonucleoprotein</keyword>
<feature type="domain" description="N-acetyltransferase" evidence="6">
    <location>
        <begin position="11"/>
        <end position="156"/>
    </location>
</feature>
<evidence type="ECO:0000256" key="2">
    <source>
        <dbReference type="ARBA" id="ARBA00022490"/>
    </source>
</evidence>
<sequence>MVSGYQAVSGLTIRSLEREDLPAVLEIERLSHSHPWSEAVFLDCFRSNYRLWALVREDVLVGFAIVSHLHDEAHLLNICVHPDVRRCGAGRYLLRHTLAQALRDDAVCMILEVRESNDPAASLYLSEGFEEIGRRPDYYPAGQGREAARVLALTFS</sequence>
<dbReference type="InterPro" id="IPR043690">
    <property type="entry name" value="RimI"/>
</dbReference>
<dbReference type="SUPFAM" id="SSF55729">
    <property type="entry name" value="Acyl-CoA N-acyltransferases (Nat)"/>
    <property type="match status" value="1"/>
</dbReference>
<comment type="subcellular location">
    <subcellularLocation>
        <location evidence="5">Cytoplasm</location>
    </subcellularLocation>
</comment>
<dbReference type="PANTHER" id="PTHR43420">
    <property type="entry name" value="ACETYLTRANSFERASE"/>
    <property type="match status" value="1"/>
</dbReference>
<comment type="function">
    <text evidence="5">Acetylates the N-terminal alanine of ribosomal protein bS18.</text>
</comment>
<gene>
    <name evidence="5" type="primary">rimI</name>
    <name evidence="7" type="ORF">SAMN05216429_106226</name>
</gene>
<dbReference type="EMBL" id="FOSC01000006">
    <property type="protein sequence ID" value="SFJ85150.1"/>
    <property type="molecule type" value="Genomic_DNA"/>
</dbReference>
<feature type="active site" description="Proton acceptor" evidence="5">
    <location>
        <position position="112"/>
    </location>
</feature>
<keyword evidence="8" id="KW-1185">Reference proteome</keyword>
<dbReference type="PANTHER" id="PTHR43420:SF44">
    <property type="entry name" value="ACETYLTRANSFERASE YPEA"/>
    <property type="match status" value="1"/>
</dbReference>
<feature type="active site" description="Proton donor" evidence="5">
    <location>
        <position position="124"/>
    </location>
</feature>
<evidence type="ECO:0000259" key="6">
    <source>
        <dbReference type="PROSITE" id="PS51186"/>
    </source>
</evidence>
<dbReference type="OrthoDB" id="9796919at2"/>
<evidence type="ECO:0000256" key="1">
    <source>
        <dbReference type="ARBA" id="ARBA00005395"/>
    </source>
</evidence>
<dbReference type="EC" id="2.3.1.266" evidence="5"/>
<dbReference type="HAMAP" id="MF_02210">
    <property type="entry name" value="RimI"/>
    <property type="match status" value="1"/>
</dbReference>
<evidence type="ECO:0000256" key="3">
    <source>
        <dbReference type="ARBA" id="ARBA00022679"/>
    </source>
</evidence>
<comment type="catalytic activity">
    <reaction evidence="5">
        <text>N-terminal L-alanyl-[ribosomal protein bS18] + acetyl-CoA = N-terminal N(alpha)-acetyl-L-alanyl-[ribosomal protein bS18] + CoA + H(+)</text>
        <dbReference type="Rhea" id="RHEA:43756"/>
        <dbReference type="Rhea" id="RHEA-COMP:10676"/>
        <dbReference type="Rhea" id="RHEA-COMP:10677"/>
        <dbReference type="ChEBI" id="CHEBI:15378"/>
        <dbReference type="ChEBI" id="CHEBI:57287"/>
        <dbReference type="ChEBI" id="CHEBI:57288"/>
        <dbReference type="ChEBI" id="CHEBI:64718"/>
        <dbReference type="ChEBI" id="CHEBI:83683"/>
        <dbReference type="EC" id="2.3.1.266"/>
    </reaction>
</comment>
<accession>A0A1I3UQ46</accession>
<evidence type="ECO:0000313" key="7">
    <source>
        <dbReference type="EMBL" id="SFJ85150.1"/>
    </source>
</evidence>
<dbReference type="AlphaFoldDB" id="A0A1I3UQ46"/>
<dbReference type="CDD" id="cd04301">
    <property type="entry name" value="NAT_SF"/>
    <property type="match status" value="1"/>
</dbReference>
<dbReference type="Pfam" id="PF00583">
    <property type="entry name" value="Acetyltransf_1"/>
    <property type="match status" value="1"/>
</dbReference>
<dbReference type="GO" id="GO:0008999">
    <property type="term" value="F:protein-N-terminal-alanine acetyltransferase activity"/>
    <property type="evidence" value="ECO:0007669"/>
    <property type="project" value="UniProtKB-UniRule"/>
</dbReference>
<protein>
    <recommendedName>
        <fullName evidence="5">[Ribosomal protein bS18]-alanine N-acetyltransferase</fullName>
        <ecNumber evidence="5">2.3.1.266</ecNumber>
    </recommendedName>
</protein>
<keyword evidence="2 5" id="KW-0963">Cytoplasm</keyword>
<dbReference type="RefSeq" id="WP_091704381.1">
    <property type="nucleotide sequence ID" value="NZ_BMYN01000012.1"/>
</dbReference>
<evidence type="ECO:0000256" key="4">
    <source>
        <dbReference type="ARBA" id="ARBA00023315"/>
    </source>
</evidence>
<dbReference type="NCBIfam" id="TIGR01575">
    <property type="entry name" value="rimI"/>
    <property type="match status" value="1"/>
</dbReference>
<reference evidence="7 8" key="1">
    <citation type="submission" date="2016-10" db="EMBL/GenBank/DDBJ databases">
        <authorList>
            <person name="de Groot N.N."/>
        </authorList>
    </citation>
    <scope>NUCLEOTIDE SEQUENCE [LARGE SCALE GENOMIC DNA]</scope>
    <source>
        <strain evidence="7 8">IBRC-M 10445</strain>
    </source>
</reference>
<comment type="caution">
    <text evidence="5">Lacks conserved residue(s) required for the propagation of feature annotation.</text>
</comment>
<evidence type="ECO:0000313" key="8">
    <source>
        <dbReference type="Proteomes" id="UP000199445"/>
    </source>
</evidence>
<evidence type="ECO:0000256" key="5">
    <source>
        <dbReference type="HAMAP-Rule" id="MF_02210"/>
    </source>
</evidence>
<organism evidence="7 8">
    <name type="scientific">Marinobacter persicus</name>
    <dbReference type="NCBI Taxonomy" id="930118"/>
    <lineage>
        <taxon>Bacteria</taxon>
        <taxon>Pseudomonadati</taxon>
        <taxon>Pseudomonadota</taxon>
        <taxon>Gammaproteobacteria</taxon>
        <taxon>Pseudomonadales</taxon>
        <taxon>Marinobacteraceae</taxon>
        <taxon>Marinobacter</taxon>
    </lineage>
</organism>
<feature type="binding site" evidence="5">
    <location>
        <position position="117"/>
    </location>
    <ligand>
        <name>acetyl-CoA</name>
        <dbReference type="ChEBI" id="CHEBI:57288"/>
    </ligand>
</feature>
<dbReference type="InterPro" id="IPR016181">
    <property type="entry name" value="Acyl_CoA_acyltransferase"/>
</dbReference>
<dbReference type="Gene3D" id="3.40.630.30">
    <property type="match status" value="1"/>
</dbReference>
<keyword evidence="3 5" id="KW-0808">Transferase</keyword>
<dbReference type="InterPro" id="IPR050680">
    <property type="entry name" value="YpeA/RimI_acetyltransf"/>
</dbReference>
<keyword evidence="7" id="KW-0689">Ribosomal protein</keyword>
<dbReference type="GO" id="GO:0005840">
    <property type="term" value="C:ribosome"/>
    <property type="evidence" value="ECO:0007669"/>
    <property type="project" value="UniProtKB-KW"/>
</dbReference>
<dbReference type="PROSITE" id="PS51186">
    <property type="entry name" value="GNAT"/>
    <property type="match status" value="1"/>
</dbReference>
<comment type="similarity">
    <text evidence="1 5">Belongs to the acetyltransferase family. RimI subfamily.</text>
</comment>
<proteinExistence type="inferred from homology"/>